<feature type="compositionally biased region" description="Polar residues" evidence="1">
    <location>
        <begin position="54"/>
        <end position="63"/>
    </location>
</feature>
<evidence type="ECO:0000256" key="1">
    <source>
        <dbReference type="SAM" id="MobiDB-lite"/>
    </source>
</evidence>
<name>A0A1M7CML8_HALPU</name>
<keyword evidence="3" id="KW-1185">Reference proteome</keyword>
<feature type="compositionally biased region" description="Basic and acidic residues" evidence="1">
    <location>
        <begin position="454"/>
        <end position="463"/>
    </location>
</feature>
<reference evidence="3" key="1">
    <citation type="submission" date="2016-11" db="EMBL/GenBank/DDBJ databases">
        <authorList>
            <person name="Varghese N."/>
            <person name="Submissions S."/>
        </authorList>
    </citation>
    <scope>NUCLEOTIDE SEQUENCE [LARGE SCALE GENOMIC DNA]</scope>
    <source>
        <strain evidence="3">DX253</strain>
    </source>
</reference>
<feature type="region of interest" description="Disordered" evidence="1">
    <location>
        <begin position="223"/>
        <end position="242"/>
    </location>
</feature>
<accession>A0A1M7CML8</accession>
<evidence type="ECO:0000313" key="2">
    <source>
        <dbReference type="EMBL" id="SHL68363.1"/>
    </source>
</evidence>
<dbReference type="RefSeq" id="WP_018128868.1">
    <property type="nucleotide sequence ID" value="NZ_AEMG01000027.1"/>
</dbReference>
<feature type="region of interest" description="Disordered" evidence="1">
    <location>
        <begin position="454"/>
        <end position="482"/>
    </location>
</feature>
<dbReference type="OrthoDB" id="271889at2157"/>
<proteinExistence type="predicted"/>
<feature type="region of interest" description="Disordered" evidence="1">
    <location>
        <begin position="162"/>
        <end position="208"/>
    </location>
</feature>
<evidence type="ECO:0000313" key="3">
    <source>
        <dbReference type="Proteomes" id="UP000184203"/>
    </source>
</evidence>
<organism evidence="2 3">
    <name type="scientific">Haladaptatus paucihalophilus DX253</name>
    <dbReference type="NCBI Taxonomy" id="797209"/>
    <lineage>
        <taxon>Archaea</taxon>
        <taxon>Methanobacteriati</taxon>
        <taxon>Methanobacteriota</taxon>
        <taxon>Stenosarchaea group</taxon>
        <taxon>Halobacteria</taxon>
        <taxon>Halobacteriales</taxon>
        <taxon>Haladaptataceae</taxon>
        <taxon>Haladaptatus</taxon>
    </lineage>
</organism>
<feature type="region of interest" description="Disordered" evidence="1">
    <location>
        <begin position="250"/>
        <end position="275"/>
    </location>
</feature>
<feature type="compositionally biased region" description="Polar residues" evidence="1">
    <location>
        <begin position="1"/>
        <end position="10"/>
    </location>
</feature>
<protein>
    <submittedName>
        <fullName evidence="2">Uncharacterized protein</fullName>
    </submittedName>
</protein>
<feature type="compositionally biased region" description="Basic and acidic residues" evidence="1">
    <location>
        <begin position="29"/>
        <end position="50"/>
    </location>
</feature>
<dbReference type="AlphaFoldDB" id="A0A1M7CML8"/>
<dbReference type="EMBL" id="FRAN01000011">
    <property type="protein sequence ID" value="SHL68363.1"/>
    <property type="molecule type" value="Genomic_DNA"/>
</dbReference>
<gene>
    <name evidence="2" type="ORF">SAMN05444342_4403</name>
</gene>
<sequence>MSNSGYNPSDFTDGRRRQSTLDVGADANQTKHRESRIDTGSEFVDTRTDDDPSVSAQADMTGTVQWPSHAKRWLSTTDSSGDGIYLRLTKTDADSQRPYRLVFEDKDSDEKHPVGEALTEQAGEAVLERIETELSPTDFPTIYDDSAQSAVRQIVLDVNEDVTDTDGFDAFTADGDDDRDPGERPGPNGETGHLGYVSDDEDEPVDRTEDRVEITFERLDAANDWRDDHPDALGPSDTRRTKTVTLRADVDDRTRESAEDSAFVSQNTGKSYGQMTLTDAERDRLDDRSDWTWGTKGFHAMASKAVLVEEGADNWLDHYHPDLESIEHASVIESGKDDAARLGLAGPGETGEIDDSDVDLNDLARQHDKGLGEACQQARDYCEEGDTDACHHLQKECDYSDEDIDDVREAFNRVDEPHDFVLDPGVYDPMNGEMVEHVEADVPSQPFDEWATAHEPDAERPSDEELAQLAPTPTDDPAAMHEQLPGPALRALRKAWGGYRAARANERNAVEKAEHYAEIINGIRAVNGQDPLSFERLDGWAGGDPLPDDPTETFPGPDGEETIEEAVMKGRISSTVESPLSLLGDVYDPSIGENS</sequence>
<feature type="region of interest" description="Disordered" evidence="1">
    <location>
        <begin position="1"/>
        <end position="63"/>
    </location>
</feature>
<dbReference type="Proteomes" id="UP000184203">
    <property type="component" value="Unassembled WGS sequence"/>
</dbReference>
<feature type="compositionally biased region" description="Polar residues" evidence="1">
    <location>
        <begin position="263"/>
        <end position="275"/>
    </location>
</feature>